<dbReference type="InterPro" id="IPR039903">
    <property type="entry name" value="Zswim2"/>
</dbReference>
<keyword evidence="1" id="KW-0862">Zinc</keyword>
<organism evidence="5">
    <name type="scientific">Daucus carota subsp. sativus</name>
    <name type="common">Carrot</name>
    <dbReference type="NCBI Taxonomy" id="79200"/>
    <lineage>
        <taxon>Eukaryota</taxon>
        <taxon>Viridiplantae</taxon>
        <taxon>Streptophyta</taxon>
        <taxon>Embryophyta</taxon>
        <taxon>Tracheophyta</taxon>
        <taxon>Spermatophyta</taxon>
        <taxon>Magnoliopsida</taxon>
        <taxon>eudicotyledons</taxon>
        <taxon>Gunneridae</taxon>
        <taxon>Pentapetalae</taxon>
        <taxon>asterids</taxon>
        <taxon>campanulids</taxon>
        <taxon>Apiales</taxon>
        <taxon>Apiaceae</taxon>
        <taxon>Apioideae</taxon>
        <taxon>Scandiceae</taxon>
        <taxon>Daucinae</taxon>
        <taxon>Daucus</taxon>
        <taxon>Daucus sect. Daucus</taxon>
    </lineage>
</organism>
<evidence type="ECO:0000256" key="1">
    <source>
        <dbReference type="PROSITE-ProRule" id="PRU00175"/>
    </source>
</evidence>
<evidence type="ECO:0000313" key="5">
    <source>
        <dbReference type="EMBL" id="KZN10467.1"/>
    </source>
</evidence>
<dbReference type="InterPro" id="IPR001841">
    <property type="entry name" value="Znf_RING"/>
</dbReference>
<dbReference type="PROSITE" id="PS50966">
    <property type="entry name" value="ZF_SWIM"/>
    <property type="match status" value="1"/>
</dbReference>
<keyword evidence="7" id="KW-1185">Reference proteome</keyword>
<keyword evidence="1" id="KW-0479">Metal-binding</keyword>
<protein>
    <submittedName>
        <fullName evidence="5">Uncharacterized protein</fullName>
    </submittedName>
</protein>
<proteinExistence type="predicted"/>
<evidence type="ECO:0000256" key="2">
    <source>
        <dbReference type="SAM" id="MobiDB-lite"/>
    </source>
</evidence>
<name>A0A166HW74_DAUCS</name>
<reference evidence="6" key="2">
    <citation type="submission" date="2022-03" db="EMBL/GenBank/DDBJ databases">
        <title>Draft title - Genomic analysis of global carrot germplasm unveils the trajectory of domestication and the origin of high carotenoid orange carrot.</title>
        <authorList>
            <person name="Iorizzo M."/>
            <person name="Ellison S."/>
            <person name="Senalik D."/>
            <person name="Macko-Podgorni A."/>
            <person name="Grzebelus D."/>
            <person name="Bostan H."/>
            <person name="Rolling W."/>
            <person name="Curaba J."/>
            <person name="Simon P."/>
        </authorList>
    </citation>
    <scope>NUCLEOTIDE SEQUENCE</scope>
    <source>
        <tissue evidence="6">Leaf</tissue>
    </source>
</reference>
<dbReference type="AlphaFoldDB" id="A0A166HW74"/>
<dbReference type="PANTHER" id="PTHR21540">
    <property type="entry name" value="RING FINGER AND SWIM DOMAIN-CONTAINING PROTEIN 2"/>
    <property type="match status" value="1"/>
</dbReference>
<dbReference type="EMBL" id="LNRQ01000001">
    <property type="protein sequence ID" value="KZN10467.1"/>
    <property type="molecule type" value="Genomic_DNA"/>
</dbReference>
<feature type="region of interest" description="Disordered" evidence="2">
    <location>
        <begin position="1"/>
        <end position="24"/>
    </location>
</feature>
<evidence type="ECO:0000313" key="6">
    <source>
        <dbReference type="EMBL" id="WOG84117.1"/>
    </source>
</evidence>
<dbReference type="OrthoDB" id="2122982at2759"/>
<dbReference type="GO" id="GO:0008270">
    <property type="term" value="F:zinc ion binding"/>
    <property type="evidence" value="ECO:0007669"/>
    <property type="project" value="UniProtKB-KW"/>
</dbReference>
<dbReference type="EMBL" id="CP093343">
    <property type="protein sequence ID" value="WOG84117.1"/>
    <property type="molecule type" value="Genomic_DNA"/>
</dbReference>
<sequence length="241" mass="27454">MDSLASNASSSSHTRPQPQRPRFYPTQPLAERVIRALRHGLRLLHRSAATFYILGATANVYTVTLSSTPACSCPDRTTPCKHILFVYIQVLNISLDDACLWRRTLRPCQLHRLLSAPMSSQAMAGASIRERFHQLFFQERQCSSSNSHTNQQSFKIEEGTLCPVCLEEMTLQEKLIACATCNNLIHDECMTAWKKSSRRRSISCVICRARWKSAARQREDQIKYLNLSAYVNKQDDMVQAE</sequence>
<evidence type="ECO:0000259" key="4">
    <source>
        <dbReference type="PROSITE" id="PS50966"/>
    </source>
</evidence>
<dbReference type="Proteomes" id="UP000077755">
    <property type="component" value="Chromosome 1"/>
</dbReference>
<evidence type="ECO:0000259" key="3">
    <source>
        <dbReference type="PROSITE" id="PS50089"/>
    </source>
</evidence>
<dbReference type="InterPro" id="IPR013083">
    <property type="entry name" value="Znf_RING/FYVE/PHD"/>
</dbReference>
<feature type="domain" description="SWIM-type" evidence="4">
    <location>
        <begin position="61"/>
        <end position="91"/>
    </location>
</feature>
<dbReference type="GO" id="GO:0061630">
    <property type="term" value="F:ubiquitin protein ligase activity"/>
    <property type="evidence" value="ECO:0007669"/>
    <property type="project" value="InterPro"/>
</dbReference>
<dbReference type="SUPFAM" id="SSF57850">
    <property type="entry name" value="RING/U-box"/>
    <property type="match status" value="1"/>
</dbReference>
<dbReference type="Gramene" id="KZN10467">
    <property type="protein sequence ID" value="KZN10467"/>
    <property type="gene ID" value="DCAR_003123"/>
</dbReference>
<dbReference type="Pfam" id="PF04434">
    <property type="entry name" value="SWIM"/>
    <property type="match status" value="1"/>
</dbReference>
<feature type="compositionally biased region" description="Low complexity" evidence="2">
    <location>
        <begin position="1"/>
        <end position="12"/>
    </location>
</feature>
<feature type="domain" description="RING-type" evidence="3">
    <location>
        <begin position="162"/>
        <end position="208"/>
    </location>
</feature>
<evidence type="ECO:0000313" key="7">
    <source>
        <dbReference type="Proteomes" id="UP000077755"/>
    </source>
</evidence>
<dbReference type="Gene3D" id="3.30.40.10">
    <property type="entry name" value="Zinc/RING finger domain, C3HC4 (zinc finger)"/>
    <property type="match status" value="1"/>
</dbReference>
<dbReference type="Pfam" id="PF13639">
    <property type="entry name" value="zf-RING_2"/>
    <property type="match status" value="1"/>
</dbReference>
<gene>
    <name evidence="5" type="ORF">DCAR_003123</name>
    <name evidence="6" type="ORF">DCAR_0103298</name>
</gene>
<dbReference type="OMA" id="ICVVCRA"/>
<dbReference type="KEGG" id="dcr:108204819"/>
<dbReference type="PROSITE" id="PS50089">
    <property type="entry name" value="ZF_RING_2"/>
    <property type="match status" value="1"/>
</dbReference>
<reference evidence="5" key="1">
    <citation type="journal article" date="2016" name="Nat. Genet.">
        <title>A high-quality carrot genome assembly provides new insights into carotenoid accumulation and asterid genome evolution.</title>
        <authorList>
            <person name="Iorizzo M."/>
            <person name="Ellison S."/>
            <person name="Senalik D."/>
            <person name="Zeng P."/>
            <person name="Satapoomin P."/>
            <person name="Huang J."/>
            <person name="Bowman M."/>
            <person name="Iovene M."/>
            <person name="Sanseverino W."/>
            <person name="Cavagnaro P."/>
            <person name="Yildiz M."/>
            <person name="Macko-Podgorni A."/>
            <person name="Moranska E."/>
            <person name="Grzebelus E."/>
            <person name="Grzebelus D."/>
            <person name="Ashrafi H."/>
            <person name="Zheng Z."/>
            <person name="Cheng S."/>
            <person name="Spooner D."/>
            <person name="Van Deynze A."/>
            <person name="Simon P."/>
        </authorList>
    </citation>
    <scope>NUCLEOTIDE SEQUENCE [LARGE SCALE GENOMIC DNA]</scope>
    <source>
        <tissue evidence="5">Leaf</tissue>
    </source>
</reference>
<accession>A0A166HW74</accession>
<dbReference type="PANTHER" id="PTHR21540:SF0">
    <property type="entry name" value="PHD FAMILY PROTEIN"/>
    <property type="match status" value="1"/>
</dbReference>
<dbReference type="InterPro" id="IPR007527">
    <property type="entry name" value="Znf_SWIM"/>
</dbReference>
<keyword evidence="1" id="KW-0863">Zinc-finger</keyword>